<evidence type="ECO:0000256" key="1">
    <source>
        <dbReference type="SAM" id="MobiDB-lite"/>
    </source>
</evidence>
<sequence length="494" mass="56462">MTLGAYRMPGSSERGSRFRTKRISLNPYQVCAYYGICESDEEIEELMAPTTKQNRDSDQTTFVPPSFRCSLVASHFQSTGSEDASFDTQIEKLEIDIMDRTKVKQNPGSYHTTFVPPSFRCSLAASHFQSTVCEDASFDNQTESLESDIVERTKVEQNRDSDHTTFVPPSFWCSLAASHFQSTVCEDTSFANQSESLKNDIMERTKKYSDLSRTDGCSSSIQKENEGAQSPMNDDVIISDVESPPRQRNMARYSRIIPPPYRPGPVHTRAEPKPWRMDAKTLFPCPRIPRRTNEHSAEQRNSFDKLQPMEYTVGNSFASPVRTTKRQFERKMTSRLDNETNAFGAQMDSTILYGSQLESDDSLDSPKIKHIVIRASPKKKPREYVLAAPKIQRNNPDSPSIVEYGLRRSNRNRVRRLDPGHLQKPIYERDASGNETLVGVGIRVVHNNLLTKHKTADPQTAFEMERQMQQRKKLERGKKKDVKELLAKKYSRYK</sequence>
<feature type="region of interest" description="Disordered" evidence="1">
    <location>
        <begin position="457"/>
        <end position="494"/>
    </location>
</feature>
<comment type="caution">
    <text evidence="2">The sequence shown here is derived from an EMBL/GenBank/DDBJ whole genome shotgun (WGS) entry which is preliminary data.</text>
</comment>
<dbReference type="AlphaFoldDB" id="A0AAD4MN74"/>
<reference evidence="2" key="1">
    <citation type="submission" date="2022-01" db="EMBL/GenBank/DDBJ databases">
        <title>Genome Sequence Resource for Two Populations of Ditylenchus destructor, the Migratory Endoparasitic Phytonematode.</title>
        <authorList>
            <person name="Zhang H."/>
            <person name="Lin R."/>
            <person name="Xie B."/>
        </authorList>
    </citation>
    <scope>NUCLEOTIDE SEQUENCE</scope>
    <source>
        <strain evidence="2">BazhouSP</strain>
    </source>
</reference>
<accession>A0AAD4MN74</accession>
<dbReference type="EMBL" id="JAKKPZ010000138">
    <property type="protein sequence ID" value="KAI1700659.1"/>
    <property type="molecule type" value="Genomic_DNA"/>
</dbReference>
<name>A0AAD4MN74_9BILA</name>
<proteinExistence type="predicted"/>
<feature type="compositionally biased region" description="Basic residues" evidence="1">
    <location>
        <begin position="469"/>
        <end position="480"/>
    </location>
</feature>
<feature type="region of interest" description="Disordered" evidence="1">
    <location>
        <begin position="208"/>
        <end position="231"/>
    </location>
</feature>
<protein>
    <submittedName>
        <fullName evidence="2">Uncharacterized protein</fullName>
    </submittedName>
</protein>
<evidence type="ECO:0000313" key="2">
    <source>
        <dbReference type="EMBL" id="KAI1700659.1"/>
    </source>
</evidence>
<dbReference type="Proteomes" id="UP001201812">
    <property type="component" value="Unassembled WGS sequence"/>
</dbReference>
<keyword evidence="3" id="KW-1185">Reference proteome</keyword>
<evidence type="ECO:0000313" key="3">
    <source>
        <dbReference type="Proteomes" id="UP001201812"/>
    </source>
</evidence>
<gene>
    <name evidence="2" type="ORF">DdX_16579</name>
</gene>
<organism evidence="2 3">
    <name type="scientific">Ditylenchus destructor</name>
    <dbReference type="NCBI Taxonomy" id="166010"/>
    <lineage>
        <taxon>Eukaryota</taxon>
        <taxon>Metazoa</taxon>
        <taxon>Ecdysozoa</taxon>
        <taxon>Nematoda</taxon>
        <taxon>Chromadorea</taxon>
        <taxon>Rhabditida</taxon>
        <taxon>Tylenchina</taxon>
        <taxon>Tylenchomorpha</taxon>
        <taxon>Sphaerularioidea</taxon>
        <taxon>Anguinidae</taxon>
        <taxon>Anguininae</taxon>
        <taxon>Ditylenchus</taxon>
    </lineage>
</organism>
<feature type="compositionally biased region" description="Polar residues" evidence="1">
    <location>
        <begin position="215"/>
        <end position="231"/>
    </location>
</feature>